<gene>
    <name evidence="5" type="ORF">MNB_SM-3-159</name>
</gene>
<dbReference type="InterPro" id="IPR002734">
    <property type="entry name" value="RibDG_C"/>
</dbReference>
<keyword evidence="5" id="KW-0378">Hydrolase</keyword>
<name>A0A1W1D2D6_9ZZZZ</name>
<reference evidence="5" key="1">
    <citation type="submission" date="2016-10" db="EMBL/GenBank/DDBJ databases">
        <authorList>
            <person name="de Groot N.N."/>
        </authorList>
    </citation>
    <scope>NUCLEOTIDE SEQUENCE</scope>
</reference>
<dbReference type="InterPro" id="IPR024072">
    <property type="entry name" value="DHFR-like_dom_sf"/>
</dbReference>
<evidence type="ECO:0000313" key="5">
    <source>
        <dbReference type="EMBL" id="SFV74815.1"/>
    </source>
</evidence>
<dbReference type="GO" id="GO:0008835">
    <property type="term" value="F:diaminohydroxyphosphoribosylaminopyrimidine deaminase activity"/>
    <property type="evidence" value="ECO:0007669"/>
    <property type="project" value="InterPro"/>
</dbReference>
<dbReference type="SUPFAM" id="SSF53597">
    <property type="entry name" value="Dihydrofolate reductase-like"/>
    <property type="match status" value="1"/>
</dbReference>
<proteinExistence type="predicted"/>
<dbReference type="EC" id="1.1.1.193" evidence="2"/>
<dbReference type="Pfam" id="PF01872">
    <property type="entry name" value="RibD_C"/>
    <property type="match status" value="1"/>
</dbReference>
<dbReference type="InterPro" id="IPR016193">
    <property type="entry name" value="Cytidine_deaminase-like"/>
</dbReference>
<dbReference type="Pfam" id="PF00383">
    <property type="entry name" value="dCMP_cyt_deam_1"/>
    <property type="match status" value="1"/>
</dbReference>
<dbReference type="Gene3D" id="3.40.140.10">
    <property type="entry name" value="Cytidine Deaminase, domain 2"/>
    <property type="match status" value="1"/>
</dbReference>
<dbReference type="CDD" id="cd01284">
    <property type="entry name" value="Riboflavin_deaminase-reductase"/>
    <property type="match status" value="1"/>
</dbReference>
<evidence type="ECO:0000259" key="4">
    <source>
        <dbReference type="PROSITE" id="PS51747"/>
    </source>
</evidence>
<evidence type="ECO:0000256" key="3">
    <source>
        <dbReference type="ARBA" id="ARBA00023268"/>
    </source>
</evidence>
<sequence>MVIDKSFYMGLAIAEAWKYQGLTYPNPAVGCCVVGEKGEILAVNAHQKAGEPHAEVLALRDAYFKLTNNDEILQLQSSFEIHSYLIKNHNNIFHNIFVYTTLEPCAHIGKTPSCASLLSTLKVKKVYVGSRDFHKEASCGNEMMQKVGIEVIENVLKEQCDVLLEPFKKFQTSRFVFFKWAQRLSGTTDGGVISSKDSRVNVHQMRDVCDLLVIGGNTVRLDRPTLDARLVNGKAPDVLIVSRQKEFDTTIPLFQVPNRKVFIADDFSICQNYHNIMIEGSAKMFELSKDIVDMYLCYLAPTFGGLKGFEGIDEKFTILHTRETKEDLILWMKRE</sequence>
<dbReference type="PANTHER" id="PTHR11079:SF162">
    <property type="entry name" value="RIBOFLAVIN BIOSYNTHESIS PROTEIN PYRD, CHLOROPLASTIC"/>
    <property type="match status" value="1"/>
</dbReference>
<keyword evidence="5" id="KW-0560">Oxidoreductase</keyword>
<dbReference type="UniPathway" id="UPA00275">
    <property type="reaction ID" value="UER00402"/>
</dbReference>
<dbReference type="PROSITE" id="PS51747">
    <property type="entry name" value="CYT_DCMP_DEAMINASES_2"/>
    <property type="match status" value="1"/>
</dbReference>
<dbReference type="GO" id="GO:0009231">
    <property type="term" value="P:riboflavin biosynthetic process"/>
    <property type="evidence" value="ECO:0007669"/>
    <property type="project" value="UniProtKB-UniPathway"/>
</dbReference>
<keyword evidence="3" id="KW-0511">Multifunctional enzyme</keyword>
<accession>A0A1W1D2D6</accession>
<dbReference type="EMBL" id="FPHP01000005">
    <property type="protein sequence ID" value="SFV74815.1"/>
    <property type="molecule type" value="Genomic_DNA"/>
</dbReference>
<dbReference type="InterPro" id="IPR002125">
    <property type="entry name" value="CMP_dCMP_dom"/>
</dbReference>
<organism evidence="5">
    <name type="scientific">hydrothermal vent metagenome</name>
    <dbReference type="NCBI Taxonomy" id="652676"/>
    <lineage>
        <taxon>unclassified sequences</taxon>
        <taxon>metagenomes</taxon>
        <taxon>ecological metagenomes</taxon>
    </lineage>
</organism>
<comment type="pathway">
    <text evidence="1">Cofactor biosynthesis; riboflavin biosynthesis; 5-amino-6-(D-ribitylamino)uracil from GTP: step 3/4.</text>
</comment>
<dbReference type="AlphaFoldDB" id="A0A1W1D2D6"/>
<dbReference type="NCBIfam" id="TIGR00326">
    <property type="entry name" value="eubact_ribD"/>
    <property type="match status" value="1"/>
</dbReference>
<evidence type="ECO:0000256" key="1">
    <source>
        <dbReference type="ARBA" id="ARBA00004910"/>
    </source>
</evidence>
<dbReference type="Gene3D" id="3.40.430.10">
    <property type="entry name" value="Dihydrofolate Reductase, subunit A"/>
    <property type="match status" value="1"/>
</dbReference>
<dbReference type="InterPro" id="IPR004794">
    <property type="entry name" value="Eubact_RibD"/>
</dbReference>
<evidence type="ECO:0000256" key="2">
    <source>
        <dbReference type="ARBA" id="ARBA00013173"/>
    </source>
</evidence>
<feature type="domain" description="CMP/dCMP-type deaminase" evidence="4">
    <location>
        <begin position="3"/>
        <end position="141"/>
    </location>
</feature>
<dbReference type="SUPFAM" id="SSF53927">
    <property type="entry name" value="Cytidine deaminase-like"/>
    <property type="match status" value="1"/>
</dbReference>
<dbReference type="PANTHER" id="PTHR11079">
    <property type="entry name" value="CYTOSINE DEAMINASE FAMILY MEMBER"/>
    <property type="match status" value="1"/>
</dbReference>
<dbReference type="GO" id="GO:0008703">
    <property type="term" value="F:5-amino-6-(5-phosphoribosylamino)uracil reductase activity"/>
    <property type="evidence" value="ECO:0007669"/>
    <property type="project" value="UniProtKB-EC"/>
</dbReference>
<protein>
    <recommendedName>
        <fullName evidence="2">5-amino-6-(5-phosphoribosylamino)uracil reductase</fullName>
        <ecNumber evidence="2">1.1.1.193</ecNumber>
    </recommendedName>
</protein>